<dbReference type="PANTHER" id="PTHR13224:SF6">
    <property type="entry name" value="MEDIATOR OF RNA POLYMERASE II TRANSCRIPTION SUBUNIT 16"/>
    <property type="match status" value="1"/>
</dbReference>
<keyword evidence="4" id="KW-0010">Activator</keyword>
<comment type="similarity">
    <text evidence="2">Belongs to the Mediator complex subunit 16 family.</text>
</comment>
<keyword evidence="5" id="KW-0804">Transcription</keyword>
<feature type="compositionally biased region" description="Basic and acidic residues" evidence="7">
    <location>
        <begin position="718"/>
        <end position="727"/>
    </location>
</feature>
<dbReference type="InterPro" id="IPR048338">
    <property type="entry name" value="Mediator_Med16"/>
</dbReference>
<dbReference type="AlphaFoldDB" id="A0A7S4NLD2"/>
<dbReference type="PANTHER" id="PTHR13224">
    <property type="entry name" value="THYROID HORMONE RECEPTOR-ASSOCIATED PROTEIN-RELATED"/>
    <property type="match status" value="1"/>
</dbReference>
<sequence length="1012" mass="111602">MPMREIYSLNLPGPPPDGPFMDPKQVVSACCWSDDGLLAFAMNSNKPQGYRGKLGYTSSPSIYVLHVDRPERHSMLCGGHEHDISHLSWAPAQMGLVLMSADSRSCICVWKPVKGLINRWVLHHRLSFSSTQLVHWLNTGPVYSLPPPFSSGNPATAAQQTQSASQNTKGYDGKYRRDVARRDAPTPQGQANAQSKSSEFVFKTPPGCLCFFALSRYGEARVFLELSNSLHGTEWASASTQLSTLELPESLVRTSARSTSSSSSAEATSNQAVLFVQSATAIIRDKALMIAVADESQIVIFYIKCRFHPLKVTSFPHTRTQLKSDIRLFPLSKGQWAAPQLLLMSFNPTKSDELYLIYQTVSGGGRNSSEFGSQDIIRLERLKLSHRSKSANVNQANASMVELDAMIWSKETSVDLACTAGTTPINITITFDSQYIIIGYSDGSVESRFLDSLQQAPYDPHVTVFGSIVNGCSSPTGNCALLLDSAGRAKVVEMAHPWALDKTATPQSIASHIVHQLEVSLAKLSEAWDALIALGGIMTSHPMAFSIMENVVKLLRENNKQMPDNQRRFYRHAYEIMTIKIHSMSAEHQFLCTSSEARLLLFYLLDCFRFALPVMPRGDQAAQRANAGVSPASTSRLKALCSDMMLTMGESIVGLTVWNLKHATTNIIKSEKSRQAQQAGGADTSAASRMLFGKYFLLDPEALTFTRDLLSYYLKKLRDSQPKEPKDTSASGADNSGNTVAAPPPPPTPTVHAPPPVDDLSSMDVVMDPMGTDMGTSTMILDSDIQTTSLPYDESDIKYLIEIIENILNAHKVPRNASGTEQNPQTVADKHRMFKEILAQNKVDPEIGLPEKLNARFSKPGFDQESLQNFLCLAMPQPGFLSKACGYYKMDLIDRQDDTVQTHGLPFKPLEKKRTFDEYTAEELTGGSSDANPGKRRALDVLTRMRVNGNPTRECTATGRVTSAQLGNPLYDRWMYACPVSSGKWRAPLEWDWEFQGSQSEEAVTYLQAPPP</sequence>
<dbReference type="SUPFAM" id="SSF50978">
    <property type="entry name" value="WD40 repeat-like"/>
    <property type="match status" value="1"/>
</dbReference>
<name>A0A7S4NLD2_GUITH</name>
<evidence type="ECO:0000256" key="3">
    <source>
        <dbReference type="ARBA" id="ARBA00023015"/>
    </source>
</evidence>
<accession>A0A7S4NLD2</accession>
<protein>
    <recommendedName>
        <fullName evidence="9">Mediator complex subunit 16</fullName>
    </recommendedName>
</protein>
<dbReference type="InterPro" id="IPR036322">
    <property type="entry name" value="WD40_repeat_dom_sf"/>
</dbReference>
<dbReference type="GO" id="GO:0016592">
    <property type="term" value="C:mediator complex"/>
    <property type="evidence" value="ECO:0007669"/>
    <property type="project" value="TreeGrafter"/>
</dbReference>
<evidence type="ECO:0000256" key="7">
    <source>
        <dbReference type="SAM" id="MobiDB-lite"/>
    </source>
</evidence>
<evidence type="ECO:0000256" key="6">
    <source>
        <dbReference type="ARBA" id="ARBA00023242"/>
    </source>
</evidence>
<evidence type="ECO:0000256" key="2">
    <source>
        <dbReference type="ARBA" id="ARBA00006543"/>
    </source>
</evidence>
<evidence type="ECO:0000256" key="4">
    <source>
        <dbReference type="ARBA" id="ARBA00023159"/>
    </source>
</evidence>
<evidence type="ECO:0000256" key="1">
    <source>
        <dbReference type="ARBA" id="ARBA00004123"/>
    </source>
</evidence>
<feature type="compositionally biased region" description="Polar residues" evidence="7">
    <location>
        <begin position="728"/>
        <end position="738"/>
    </location>
</feature>
<keyword evidence="6" id="KW-0539">Nucleus</keyword>
<feature type="region of interest" description="Disordered" evidence="7">
    <location>
        <begin position="148"/>
        <end position="173"/>
    </location>
</feature>
<dbReference type="GO" id="GO:0045893">
    <property type="term" value="P:positive regulation of DNA-templated transcription"/>
    <property type="evidence" value="ECO:0007669"/>
    <property type="project" value="TreeGrafter"/>
</dbReference>
<dbReference type="EMBL" id="HBKN01016384">
    <property type="protein sequence ID" value="CAE2294767.1"/>
    <property type="molecule type" value="Transcribed_RNA"/>
</dbReference>
<evidence type="ECO:0000313" key="8">
    <source>
        <dbReference type="EMBL" id="CAE2294767.1"/>
    </source>
</evidence>
<gene>
    <name evidence="8" type="ORF">GTHE00462_LOCUS12834</name>
</gene>
<feature type="region of interest" description="Disordered" evidence="7">
    <location>
        <begin position="718"/>
        <end position="761"/>
    </location>
</feature>
<reference evidence="8" key="1">
    <citation type="submission" date="2021-01" db="EMBL/GenBank/DDBJ databases">
        <authorList>
            <person name="Corre E."/>
            <person name="Pelletier E."/>
            <person name="Niang G."/>
            <person name="Scheremetjew M."/>
            <person name="Finn R."/>
            <person name="Kale V."/>
            <person name="Holt S."/>
            <person name="Cochrane G."/>
            <person name="Meng A."/>
            <person name="Brown T."/>
            <person name="Cohen L."/>
        </authorList>
    </citation>
    <scope>NUCLEOTIDE SEQUENCE</scope>
    <source>
        <strain evidence="8">CCMP 2712</strain>
    </source>
</reference>
<proteinExistence type="inferred from homology"/>
<feature type="compositionally biased region" description="Low complexity" evidence="7">
    <location>
        <begin position="155"/>
        <end position="166"/>
    </location>
</feature>
<evidence type="ECO:0000256" key="5">
    <source>
        <dbReference type="ARBA" id="ARBA00023163"/>
    </source>
</evidence>
<evidence type="ECO:0008006" key="9">
    <source>
        <dbReference type="Google" id="ProtNLM"/>
    </source>
</evidence>
<organism evidence="8">
    <name type="scientific">Guillardia theta</name>
    <name type="common">Cryptophyte</name>
    <name type="synonym">Cryptomonas phi</name>
    <dbReference type="NCBI Taxonomy" id="55529"/>
    <lineage>
        <taxon>Eukaryota</taxon>
        <taxon>Cryptophyceae</taxon>
        <taxon>Pyrenomonadales</taxon>
        <taxon>Geminigeraceae</taxon>
        <taxon>Guillardia</taxon>
    </lineage>
</organism>
<comment type="subcellular location">
    <subcellularLocation>
        <location evidence="1">Nucleus</location>
    </subcellularLocation>
</comment>
<keyword evidence="3" id="KW-0805">Transcription regulation</keyword>
<feature type="compositionally biased region" description="Pro residues" evidence="7">
    <location>
        <begin position="742"/>
        <end position="757"/>
    </location>
</feature>